<dbReference type="EMBL" id="BMMW01000003">
    <property type="protein sequence ID" value="GGK58190.1"/>
    <property type="molecule type" value="Genomic_DNA"/>
</dbReference>
<gene>
    <name evidence="1" type="ORF">GCM10011591_33020</name>
</gene>
<reference evidence="1" key="1">
    <citation type="journal article" date="2014" name="Int. J. Syst. Evol. Microbiol.">
        <title>Complete genome sequence of Corynebacterium casei LMG S-19264T (=DSM 44701T), isolated from a smear-ripened cheese.</title>
        <authorList>
            <consortium name="US DOE Joint Genome Institute (JGI-PGF)"/>
            <person name="Walter F."/>
            <person name="Albersmeier A."/>
            <person name="Kalinowski J."/>
            <person name="Ruckert C."/>
        </authorList>
    </citation>
    <scope>NUCLEOTIDE SEQUENCE</scope>
    <source>
        <strain evidence="1">CGMCC 4.7278</strain>
    </source>
</reference>
<reference evidence="1" key="2">
    <citation type="submission" date="2020-09" db="EMBL/GenBank/DDBJ databases">
        <authorList>
            <person name="Sun Q."/>
            <person name="Zhou Y."/>
        </authorList>
    </citation>
    <scope>NUCLEOTIDE SEQUENCE</scope>
    <source>
        <strain evidence="1">CGMCC 4.7278</strain>
    </source>
</reference>
<name>A0A917QMT8_9NOCA</name>
<dbReference type="AlphaFoldDB" id="A0A917QMT8"/>
<comment type="caution">
    <text evidence="1">The sequence shown here is derived from an EMBL/GenBank/DDBJ whole genome shotgun (WGS) entry which is preliminary data.</text>
</comment>
<dbReference type="Pfam" id="PF21790">
    <property type="entry name" value="OGG"/>
    <property type="match status" value="1"/>
</dbReference>
<keyword evidence="2" id="KW-1185">Reference proteome</keyword>
<proteinExistence type="predicted"/>
<sequence>MRTDTTTLDVPTWLIQDAERLEEISTPLRVAVSWWKQRLANAGLEDEMFDASGTLDREAIFAIAADGIDDGPSARKVLWAALAWGEGNRVFRNPRRVAAVLDDLEVNGKLLVEAANAADPETGYRTLFGAIKGLGPAFFTKYLYFANPDRFLILDQRVATALHNECGWTSLSPTTSWPPDTYARYCELLTRWAAELSEAGFKTSPDQLEYRLFERTFDDS</sequence>
<evidence type="ECO:0000313" key="1">
    <source>
        <dbReference type="EMBL" id="GGK58190.1"/>
    </source>
</evidence>
<protein>
    <submittedName>
        <fullName evidence="1">Uncharacterized protein</fullName>
    </submittedName>
</protein>
<dbReference type="InterPro" id="IPR048868">
    <property type="entry name" value="OGG-like_put"/>
</dbReference>
<organism evidence="1 2">
    <name type="scientific">Nocardia camponoti</name>
    <dbReference type="NCBI Taxonomy" id="1616106"/>
    <lineage>
        <taxon>Bacteria</taxon>
        <taxon>Bacillati</taxon>
        <taxon>Actinomycetota</taxon>
        <taxon>Actinomycetes</taxon>
        <taxon>Mycobacteriales</taxon>
        <taxon>Nocardiaceae</taxon>
        <taxon>Nocardia</taxon>
    </lineage>
</organism>
<evidence type="ECO:0000313" key="2">
    <source>
        <dbReference type="Proteomes" id="UP000612956"/>
    </source>
</evidence>
<dbReference type="RefSeq" id="WP_188829892.1">
    <property type="nucleotide sequence ID" value="NZ_BMMW01000003.1"/>
</dbReference>
<dbReference type="Proteomes" id="UP000612956">
    <property type="component" value="Unassembled WGS sequence"/>
</dbReference>
<accession>A0A917QMT8</accession>